<dbReference type="Gene3D" id="6.10.280.130">
    <property type="match status" value="1"/>
</dbReference>
<dbReference type="Pfam" id="PF13442">
    <property type="entry name" value="Cytochrome_CBB3"/>
    <property type="match status" value="1"/>
</dbReference>
<dbReference type="GO" id="GO:0046872">
    <property type="term" value="F:metal ion binding"/>
    <property type="evidence" value="ECO:0007669"/>
    <property type="project" value="UniProtKB-KW"/>
</dbReference>
<dbReference type="PANTHER" id="PTHR33751">
    <property type="entry name" value="CBB3-TYPE CYTOCHROME C OXIDASE SUBUNIT FIXP"/>
    <property type="match status" value="1"/>
</dbReference>
<evidence type="ECO:0000313" key="7">
    <source>
        <dbReference type="EMBL" id="MBK9981759.1"/>
    </source>
</evidence>
<proteinExistence type="predicted"/>
<keyword evidence="1 4" id="KW-0349">Heme</keyword>
<comment type="caution">
    <text evidence="7">The sequence shown here is derived from an EMBL/GenBank/DDBJ whole genome shotgun (WGS) entry which is preliminary data.</text>
</comment>
<dbReference type="EMBL" id="JADKGY010000001">
    <property type="protein sequence ID" value="MBK9981759.1"/>
    <property type="molecule type" value="Genomic_DNA"/>
</dbReference>
<dbReference type="Proteomes" id="UP000808337">
    <property type="component" value="Unassembled WGS sequence"/>
</dbReference>
<gene>
    <name evidence="7" type="ORF">IPP15_04940</name>
</gene>
<keyword evidence="3 4" id="KW-0408">Iron</keyword>
<dbReference type="SUPFAM" id="SSF46626">
    <property type="entry name" value="Cytochrome c"/>
    <property type="match status" value="1"/>
</dbReference>
<dbReference type="GO" id="GO:0020037">
    <property type="term" value="F:heme binding"/>
    <property type="evidence" value="ECO:0007669"/>
    <property type="project" value="InterPro"/>
</dbReference>
<accession>A0A9D7XM26</accession>
<feature type="transmembrane region" description="Helical" evidence="5">
    <location>
        <begin position="30"/>
        <end position="52"/>
    </location>
</feature>
<dbReference type="PANTHER" id="PTHR33751:SF1">
    <property type="entry name" value="CBB3-TYPE CYTOCHROME C OXIDASE SUBUNIT FIXP"/>
    <property type="match status" value="1"/>
</dbReference>
<evidence type="ECO:0000256" key="1">
    <source>
        <dbReference type="ARBA" id="ARBA00022617"/>
    </source>
</evidence>
<protein>
    <submittedName>
        <fullName evidence="7">C-type cytochrome</fullName>
    </submittedName>
</protein>
<name>A0A9D7XM26_9BACT</name>
<evidence type="ECO:0000256" key="3">
    <source>
        <dbReference type="ARBA" id="ARBA00023004"/>
    </source>
</evidence>
<evidence type="ECO:0000256" key="5">
    <source>
        <dbReference type="SAM" id="Phobius"/>
    </source>
</evidence>
<dbReference type="InterPro" id="IPR009056">
    <property type="entry name" value="Cyt_c-like_dom"/>
</dbReference>
<feature type="transmembrane region" description="Helical" evidence="5">
    <location>
        <begin position="196"/>
        <end position="217"/>
    </location>
</feature>
<dbReference type="InterPro" id="IPR038414">
    <property type="entry name" value="CcoP_N_sf"/>
</dbReference>
<reference evidence="7 8" key="1">
    <citation type="submission" date="2020-10" db="EMBL/GenBank/DDBJ databases">
        <title>Connecting structure to function with the recovery of over 1000 high-quality activated sludge metagenome-assembled genomes encoding full-length rRNA genes using long-read sequencing.</title>
        <authorList>
            <person name="Singleton C.M."/>
            <person name="Petriglieri F."/>
            <person name="Kristensen J.M."/>
            <person name="Kirkegaard R.H."/>
            <person name="Michaelsen T.Y."/>
            <person name="Andersen M.H."/>
            <person name="Karst S.M."/>
            <person name="Dueholm M.S."/>
            <person name="Nielsen P.H."/>
            <person name="Albertsen M."/>
        </authorList>
    </citation>
    <scope>NUCLEOTIDE SEQUENCE [LARGE SCALE GENOMIC DNA]</scope>
    <source>
        <strain evidence="7">Ribe_18-Q3-R11-54_MAXAC.273</strain>
    </source>
</reference>
<keyword evidence="5" id="KW-1133">Transmembrane helix</keyword>
<keyword evidence="2 4" id="KW-0479">Metal-binding</keyword>
<feature type="transmembrane region" description="Helical" evidence="5">
    <location>
        <begin position="73"/>
        <end position="90"/>
    </location>
</feature>
<evidence type="ECO:0000259" key="6">
    <source>
        <dbReference type="PROSITE" id="PS51007"/>
    </source>
</evidence>
<feature type="domain" description="Cytochrome c" evidence="6">
    <location>
        <begin position="265"/>
        <end position="344"/>
    </location>
</feature>
<evidence type="ECO:0000313" key="8">
    <source>
        <dbReference type="Proteomes" id="UP000808337"/>
    </source>
</evidence>
<dbReference type="PROSITE" id="PS51007">
    <property type="entry name" value="CYTC"/>
    <property type="match status" value="1"/>
</dbReference>
<feature type="transmembrane region" description="Helical" evidence="5">
    <location>
        <begin position="110"/>
        <end position="137"/>
    </location>
</feature>
<dbReference type="InterPro" id="IPR050597">
    <property type="entry name" value="Cytochrome_c_Oxidase_Subunit"/>
</dbReference>
<evidence type="ECO:0000256" key="4">
    <source>
        <dbReference type="PROSITE-ProRule" id="PRU00433"/>
    </source>
</evidence>
<dbReference type="GO" id="GO:0009055">
    <property type="term" value="F:electron transfer activity"/>
    <property type="evidence" value="ECO:0007669"/>
    <property type="project" value="InterPro"/>
</dbReference>
<evidence type="ECO:0000256" key="2">
    <source>
        <dbReference type="ARBA" id="ARBA00022723"/>
    </source>
</evidence>
<dbReference type="InterPro" id="IPR036909">
    <property type="entry name" value="Cyt_c-like_dom_sf"/>
</dbReference>
<dbReference type="Gene3D" id="1.10.760.10">
    <property type="entry name" value="Cytochrome c-like domain"/>
    <property type="match status" value="1"/>
</dbReference>
<dbReference type="AlphaFoldDB" id="A0A9D7XM26"/>
<dbReference type="Pfam" id="PF14715">
    <property type="entry name" value="FixP_N"/>
    <property type="match status" value="1"/>
</dbReference>
<dbReference type="InterPro" id="IPR032858">
    <property type="entry name" value="CcoP_N"/>
</dbReference>
<keyword evidence="5" id="KW-0812">Transmembrane</keyword>
<keyword evidence="5" id="KW-0472">Membrane</keyword>
<organism evidence="7 8">
    <name type="scientific">Candidatus Opimibacter skivensis</name>
    <dbReference type="NCBI Taxonomy" id="2982028"/>
    <lineage>
        <taxon>Bacteria</taxon>
        <taxon>Pseudomonadati</taxon>
        <taxon>Bacteroidota</taxon>
        <taxon>Saprospiria</taxon>
        <taxon>Saprospirales</taxon>
        <taxon>Saprospiraceae</taxon>
        <taxon>Candidatus Opimibacter</taxon>
    </lineage>
</organism>
<sequence>MKAIISIVMLLISCVAYGQADVPAKVSKGIVIDANMLLVIIAVLLLIPLRILSKTFIAAAKRHYLDNINSGPLKVLVPLCFVLINTSLWAQSTTAQATSAVQTTGNAQSWGLLTNTMTIMLLSVIGIELLLIIVFAVRTMDLIQKKSAKELSEDASHDIFSWFKEKWTAMNFKPIEEEYKIDTGHSYDGIRELDNIIPPWFTTAFIITIIFGIGYFYRYQIAKSGPSQIQEYKSAVALAEIQHDEYLKTAANAIDESNVKIMTGADLEEGKKTFQTICAACHRVDGGGQVGPNLTDDYWIHGGALKDLFKTIKYGYPEKGMISWKEQLSPAQMAQAANYILTLHGTNPPNPKEKQGTLYVAEAASSDTTSTTKMKTDTLIKK</sequence>